<dbReference type="GO" id="GO:0016989">
    <property type="term" value="F:sigma factor antagonist activity"/>
    <property type="evidence" value="ECO:0007669"/>
    <property type="project" value="TreeGrafter"/>
</dbReference>
<evidence type="ECO:0000256" key="1">
    <source>
        <dbReference type="SAM" id="Phobius"/>
    </source>
</evidence>
<dbReference type="InterPro" id="IPR012373">
    <property type="entry name" value="Ferrdict_sens_TM"/>
</dbReference>
<keyword evidence="1" id="KW-0472">Membrane</keyword>
<name>A0A162L881_9PROT</name>
<protein>
    <recommendedName>
        <fullName evidence="4">FecR protein domain-containing protein</fullName>
    </recommendedName>
</protein>
<dbReference type="Gene3D" id="3.55.50.30">
    <property type="match status" value="1"/>
</dbReference>
<evidence type="ECO:0000313" key="2">
    <source>
        <dbReference type="EMBL" id="KYO53731.1"/>
    </source>
</evidence>
<evidence type="ECO:0008006" key="4">
    <source>
        <dbReference type="Google" id="ProtNLM"/>
    </source>
</evidence>
<comment type="caution">
    <text evidence="2">The sequence shown here is derived from an EMBL/GenBank/DDBJ whole genome shotgun (WGS) entry which is preliminary data.</text>
</comment>
<dbReference type="PANTHER" id="PTHR30273:SF2">
    <property type="entry name" value="PROTEIN FECR"/>
    <property type="match status" value="1"/>
</dbReference>
<organism evidence="2 3">
    <name type="scientific">Tistrella mobilis</name>
    <dbReference type="NCBI Taxonomy" id="171437"/>
    <lineage>
        <taxon>Bacteria</taxon>
        <taxon>Pseudomonadati</taxon>
        <taxon>Pseudomonadota</taxon>
        <taxon>Alphaproteobacteria</taxon>
        <taxon>Geminicoccales</taxon>
        <taxon>Geminicoccaceae</taxon>
        <taxon>Tistrella</taxon>
    </lineage>
</organism>
<evidence type="ECO:0000313" key="3">
    <source>
        <dbReference type="Proteomes" id="UP000075787"/>
    </source>
</evidence>
<dbReference type="RefSeq" id="WP_062763488.1">
    <property type="nucleotide sequence ID" value="NZ_CP121045.1"/>
</dbReference>
<feature type="transmembrane region" description="Helical" evidence="1">
    <location>
        <begin position="81"/>
        <end position="99"/>
    </location>
</feature>
<dbReference type="EMBL" id="LPZR01000108">
    <property type="protein sequence ID" value="KYO53731.1"/>
    <property type="molecule type" value="Genomic_DNA"/>
</dbReference>
<gene>
    <name evidence="2" type="ORF">AUP44_26395</name>
</gene>
<keyword evidence="1" id="KW-0812">Transmembrane</keyword>
<accession>A0A162L881</accession>
<reference evidence="2 3" key="1">
    <citation type="submission" date="2015-12" db="EMBL/GenBank/DDBJ databases">
        <title>Genome sequence of Tistrella mobilis MCCC 1A02139.</title>
        <authorList>
            <person name="Lu L."/>
            <person name="Lai Q."/>
            <person name="Shao Z."/>
            <person name="Qian P."/>
        </authorList>
    </citation>
    <scope>NUCLEOTIDE SEQUENCE [LARGE SCALE GENOMIC DNA]</scope>
    <source>
        <strain evidence="2 3">MCCC 1A02139</strain>
    </source>
</reference>
<dbReference type="GeneID" id="97243226"/>
<sequence length="312" mass="32333">MTTAPPDRETLWQEAFDLLIRRQNAPDNPVTLRLIAEWRGRSPVHDGIWREALELHALTGRAVGVAGRIPQPPARRIGRRAVLAGGVAMAAGVAGLALVPRLTAGARTDVAAIRRIDLPGGGQATIGPLTAVTLRAAPGAAPGADLREGLACFEPAGAAPFTVTTDGLTLRSLAGPARFDLAVEGALSVVSVGAGRVQIGGAGAALACAAGDRLMIDDGTGTVTRGRLAPGQFAAWRTGRLVVEGEPVAAVLARIARWYDGRIVLLDDDLGAMPISGVYTATDPEAAARAVIRPYGGRLRRIGPWAMVIDRA</sequence>
<dbReference type="PANTHER" id="PTHR30273">
    <property type="entry name" value="PERIPLASMIC SIGNAL SENSOR AND SIGMA FACTOR ACTIVATOR FECR-RELATED"/>
    <property type="match status" value="1"/>
</dbReference>
<dbReference type="AlphaFoldDB" id="A0A162L881"/>
<keyword evidence="1" id="KW-1133">Transmembrane helix</keyword>
<proteinExistence type="predicted"/>
<dbReference type="Proteomes" id="UP000075787">
    <property type="component" value="Unassembled WGS sequence"/>
</dbReference>
<dbReference type="OrthoDB" id="1098280at2"/>
<dbReference type="PIRSF" id="PIRSF018266">
    <property type="entry name" value="FecR"/>
    <property type="match status" value="1"/>
</dbReference>